<dbReference type="Proteomes" id="UP000789920">
    <property type="component" value="Unassembled WGS sequence"/>
</dbReference>
<dbReference type="EMBL" id="CAJVQC010061147">
    <property type="protein sequence ID" value="CAG8801518.1"/>
    <property type="molecule type" value="Genomic_DNA"/>
</dbReference>
<gene>
    <name evidence="1" type="ORF">RPERSI_LOCUS21127</name>
</gene>
<organism evidence="1 2">
    <name type="scientific">Racocetra persica</name>
    <dbReference type="NCBI Taxonomy" id="160502"/>
    <lineage>
        <taxon>Eukaryota</taxon>
        <taxon>Fungi</taxon>
        <taxon>Fungi incertae sedis</taxon>
        <taxon>Mucoromycota</taxon>
        <taxon>Glomeromycotina</taxon>
        <taxon>Glomeromycetes</taxon>
        <taxon>Diversisporales</taxon>
        <taxon>Gigasporaceae</taxon>
        <taxon>Racocetra</taxon>
    </lineage>
</organism>
<proteinExistence type="predicted"/>
<sequence length="158" mass="17952">KQLENAVKKDLDVQLIITSILAFMFGLLLTGFTLVHTAYVLQNRTTIESLSYRTRTYNVRVQFDPENPSNYGISTTRPGENLWNLGWKQNWKMVMGENWWLWFVPFGSPPGNGLSYPFNNASYNRLIDEARTHSIPQGDSGVNAILQQAQSQLGRGGR</sequence>
<protein>
    <submittedName>
        <fullName evidence="1">8617_t:CDS:1</fullName>
    </submittedName>
</protein>
<reference evidence="1" key="1">
    <citation type="submission" date="2021-06" db="EMBL/GenBank/DDBJ databases">
        <authorList>
            <person name="Kallberg Y."/>
            <person name="Tangrot J."/>
            <person name="Rosling A."/>
        </authorList>
    </citation>
    <scope>NUCLEOTIDE SEQUENCE</scope>
    <source>
        <strain evidence="1">MA461A</strain>
    </source>
</reference>
<feature type="non-terminal residue" evidence="1">
    <location>
        <position position="158"/>
    </location>
</feature>
<comment type="caution">
    <text evidence="1">The sequence shown here is derived from an EMBL/GenBank/DDBJ whole genome shotgun (WGS) entry which is preliminary data.</text>
</comment>
<keyword evidence="2" id="KW-1185">Reference proteome</keyword>
<feature type="non-terminal residue" evidence="1">
    <location>
        <position position="1"/>
    </location>
</feature>
<name>A0ACA9RMT6_9GLOM</name>
<evidence type="ECO:0000313" key="2">
    <source>
        <dbReference type="Proteomes" id="UP000789920"/>
    </source>
</evidence>
<evidence type="ECO:0000313" key="1">
    <source>
        <dbReference type="EMBL" id="CAG8801518.1"/>
    </source>
</evidence>
<accession>A0ACA9RMT6</accession>